<keyword evidence="3" id="KW-0449">Lipoprotein</keyword>
<reference evidence="3 4" key="1">
    <citation type="journal article" date="2009" name="PLoS ONE">
        <title>The complete genome of Teredinibacter turnerae T7901: an intracellular endosymbiont of marine wood-boring bivalves (shipworms).</title>
        <authorList>
            <person name="Yang J.C."/>
            <person name="Madupu R."/>
            <person name="Durkin A.S."/>
            <person name="Ekborg N.A."/>
            <person name="Pedamallu C.S."/>
            <person name="Hostetler J.B."/>
            <person name="Radune D."/>
            <person name="Toms B.S."/>
            <person name="Henrissat B."/>
            <person name="Coutinho P.M."/>
            <person name="Schwarz S."/>
            <person name="Field L."/>
            <person name="Trindade-Silva A.E."/>
            <person name="Soares C.A.G."/>
            <person name="Elshahawi S."/>
            <person name="Hanora A."/>
            <person name="Schmidt E.W."/>
            <person name="Haygood M.G."/>
            <person name="Posfai J."/>
            <person name="Benner J."/>
            <person name="Madinger C."/>
            <person name="Nove J."/>
            <person name="Anton B."/>
            <person name="Chaudhary K."/>
            <person name="Foster J."/>
            <person name="Holman A."/>
            <person name="Kumar S."/>
            <person name="Lessard P.A."/>
            <person name="Luyten Y.A."/>
            <person name="Slatko B."/>
            <person name="Wood N."/>
            <person name="Wu B."/>
            <person name="Teplitski M."/>
            <person name="Mougous J.D."/>
            <person name="Ward N."/>
            <person name="Eisen J.A."/>
            <person name="Badger J.H."/>
            <person name="Distel D.L."/>
        </authorList>
    </citation>
    <scope>NUCLEOTIDE SEQUENCE [LARGE SCALE GENOMIC DNA]</scope>
    <source>
        <strain evidence="4">ATCC 39867 / T7901</strain>
    </source>
</reference>
<protein>
    <submittedName>
        <fullName evidence="3">Lipoprotein</fullName>
    </submittedName>
</protein>
<dbReference type="HOGENOM" id="CLU_029842_0_0_6"/>
<keyword evidence="2" id="KW-0732">Signal</keyword>
<feature type="chain" id="PRO_5002948805" evidence="2">
    <location>
        <begin position="21"/>
        <end position="569"/>
    </location>
</feature>
<gene>
    <name evidence="3" type="ordered locus">TERTU_4663</name>
</gene>
<dbReference type="STRING" id="377629.TERTU_4663"/>
<dbReference type="EMBL" id="CP001614">
    <property type="protein sequence ID" value="ACR13018.1"/>
    <property type="molecule type" value="Genomic_DNA"/>
</dbReference>
<keyword evidence="4" id="KW-1185">Reference proteome</keyword>
<dbReference type="Proteomes" id="UP000009080">
    <property type="component" value="Chromosome"/>
</dbReference>
<feature type="compositionally biased region" description="Pro residues" evidence="1">
    <location>
        <begin position="49"/>
        <end position="61"/>
    </location>
</feature>
<dbReference type="Gene3D" id="2.60.40.10">
    <property type="entry name" value="Immunoglobulins"/>
    <property type="match status" value="1"/>
</dbReference>
<name>C5BKE8_TERTT</name>
<evidence type="ECO:0000256" key="2">
    <source>
        <dbReference type="SAM" id="SignalP"/>
    </source>
</evidence>
<sequence>MRTFVLCLWLGFLCSACSNGGSDNSPGTNPTPGVTPTPSMAPSATPTPSVTPTPSSSPTPTPTISGQTISGRITFDRVPHTAMGSLDYADTQVLPARNVQVVLLDSADRVLATAVTDNDGNYQLETPSETNVRVAVDAVMVRTDDYQWHFEVVDNTSNGALYSIAGPIAASGSDNSVRNLHAPSGWNLGIDDYNDITQRPAAPFAILDAIYEATDTLAQALPGFTMPDCTLNWSYRNNTVQGQNENGDLGTTYYDPAQKAIFILGDADGDTDEYDYSVLQHEFMHFVEDVLSRSDSIGGGHSLISKLDMRVAFSEGLANGFAAILNGAGIYSDSQGVGQQDGYAISFEENSLTVAGWYSENSIAKILYDLYDETNESGDSLSLGIAPIIDAIADSDFTDNSAFASIYLFANALNGQVSGVQTPLASMLAREQVFGTGVYGVGETNNGSVSTVLPIYLALGGSPVTACSSNKLGEYNALGTTRYLQFSLQQRQLRQIILTRQSGPTSTDPDAYLYKNGVLVQSLVSPSENLESASMTLEPGDYVLEINDYNNMDEDPLTGGNSCFQVRLL</sequence>
<evidence type="ECO:0000256" key="1">
    <source>
        <dbReference type="SAM" id="MobiDB-lite"/>
    </source>
</evidence>
<organism evidence="3 4">
    <name type="scientific">Teredinibacter turnerae (strain ATCC 39867 / T7901)</name>
    <dbReference type="NCBI Taxonomy" id="377629"/>
    <lineage>
        <taxon>Bacteria</taxon>
        <taxon>Pseudomonadati</taxon>
        <taxon>Pseudomonadota</taxon>
        <taxon>Gammaproteobacteria</taxon>
        <taxon>Cellvibrionales</taxon>
        <taxon>Cellvibrionaceae</taxon>
        <taxon>Teredinibacter</taxon>
    </lineage>
</organism>
<feature type="signal peptide" evidence="2">
    <location>
        <begin position="1"/>
        <end position="20"/>
    </location>
</feature>
<feature type="region of interest" description="Disordered" evidence="1">
    <location>
        <begin position="22"/>
        <end position="70"/>
    </location>
</feature>
<evidence type="ECO:0000313" key="3">
    <source>
        <dbReference type="EMBL" id="ACR13018.1"/>
    </source>
</evidence>
<dbReference type="InterPro" id="IPR013783">
    <property type="entry name" value="Ig-like_fold"/>
</dbReference>
<dbReference type="SUPFAM" id="SSF117074">
    <property type="entry name" value="Hypothetical protein PA1324"/>
    <property type="match status" value="1"/>
</dbReference>
<dbReference type="KEGG" id="ttu:TERTU_4663"/>
<proteinExistence type="predicted"/>
<feature type="compositionally biased region" description="Low complexity" evidence="1">
    <location>
        <begin position="24"/>
        <end position="48"/>
    </location>
</feature>
<dbReference type="AlphaFoldDB" id="C5BKE8"/>
<dbReference type="eggNOG" id="ENOG502ZAH5">
    <property type="taxonomic scope" value="Bacteria"/>
</dbReference>
<evidence type="ECO:0000313" key="4">
    <source>
        <dbReference type="Proteomes" id="UP000009080"/>
    </source>
</evidence>
<accession>C5BKE8</accession>